<dbReference type="EMBL" id="PYDT01000008">
    <property type="protein sequence ID" value="THU53009.1"/>
    <property type="molecule type" value="Genomic_DNA"/>
</dbReference>
<accession>A0A4S8IWS7</accession>
<feature type="domain" description="F-box" evidence="4">
    <location>
        <begin position="54"/>
        <end position="97"/>
    </location>
</feature>
<proteinExistence type="inferred from homology"/>
<reference evidence="5 6" key="1">
    <citation type="journal article" date="2019" name="Nat. Plants">
        <title>Genome sequencing of Musa balbisiana reveals subgenome evolution and function divergence in polyploid bananas.</title>
        <authorList>
            <person name="Yao X."/>
        </authorList>
    </citation>
    <scope>NUCLEOTIDE SEQUENCE [LARGE SCALE GENOMIC DNA]</scope>
    <source>
        <strain evidence="6">cv. DH-PKW</strain>
        <tissue evidence="5">Leaves</tissue>
    </source>
</reference>
<evidence type="ECO:0000313" key="6">
    <source>
        <dbReference type="Proteomes" id="UP000317650"/>
    </source>
</evidence>
<dbReference type="Pfam" id="PF12937">
    <property type="entry name" value="F-box-like"/>
    <property type="match status" value="1"/>
</dbReference>
<dbReference type="InterPro" id="IPR000007">
    <property type="entry name" value="Tubby_C"/>
</dbReference>
<evidence type="ECO:0000256" key="2">
    <source>
        <dbReference type="SAM" id="MobiDB-lite"/>
    </source>
</evidence>
<sequence>MRDGMGSMSRRGGRGGGAPEGTMTGHGRGCDQHPWSHQRDLQQRHQQQQQQGRWANLPPELLLDVIRRVEESEVSWPARSHVLACAAVCHSWRDITKEVVKPPEQCGRITFPVSLKQPGPRDNPIQCFIRRERATSTFRLFLGLSPSLHGENDKLLLAARKIRRATSTDFVISLTADDFSRASSSYVGKVRQVMPSAFL</sequence>
<dbReference type="Proteomes" id="UP000317650">
    <property type="component" value="Chromosome 10"/>
</dbReference>
<dbReference type="Gene3D" id="1.20.1280.50">
    <property type="match status" value="1"/>
</dbReference>
<protein>
    <recommendedName>
        <fullName evidence="7">Tubby C-terminal domain-containing protein</fullName>
    </recommendedName>
</protein>
<comment type="similarity">
    <text evidence="1">Belongs to the TUB family.</text>
</comment>
<comment type="caution">
    <text evidence="5">The sequence shown here is derived from an EMBL/GenBank/DDBJ whole genome shotgun (WGS) entry which is preliminary data.</text>
</comment>
<feature type="compositionally biased region" description="Gly residues" evidence="2">
    <location>
        <begin position="14"/>
        <end position="27"/>
    </location>
</feature>
<dbReference type="PANTHER" id="PTHR16517:SF104">
    <property type="entry name" value="TUBBY-LIKE F-BOX PROTEIN 6"/>
    <property type="match status" value="1"/>
</dbReference>
<dbReference type="SUPFAM" id="SSF81383">
    <property type="entry name" value="F-box domain"/>
    <property type="match status" value="1"/>
</dbReference>
<dbReference type="AlphaFoldDB" id="A0A4S8IWS7"/>
<dbReference type="Pfam" id="PF01167">
    <property type="entry name" value="Tub"/>
    <property type="match status" value="1"/>
</dbReference>
<gene>
    <name evidence="5" type="ORF">C4D60_Mb10t09930</name>
</gene>
<feature type="region of interest" description="Disordered" evidence="2">
    <location>
        <begin position="1"/>
        <end position="53"/>
    </location>
</feature>
<feature type="domain" description="Tubby C-terminal" evidence="3">
    <location>
        <begin position="115"/>
        <end position="192"/>
    </location>
</feature>
<dbReference type="SUPFAM" id="SSF54518">
    <property type="entry name" value="Tubby C-terminal domain-like"/>
    <property type="match status" value="1"/>
</dbReference>
<dbReference type="STRING" id="52838.A0A4S8IWS7"/>
<evidence type="ECO:0008006" key="7">
    <source>
        <dbReference type="Google" id="ProtNLM"/>
    </source>
</evidence>
<dbReference type="InterPro" id="IPR036047">
    <property type="entry name" value="F-box-like_dom_sf"/>
</dbReference>
<dbReference type="CDD" id="cd22153">
    <property type="entry name" value="F-box_AtTLP-like"/>
    <property type="match status" value="1"/>
</dbReference>
<feature type="compositionally biased region" description="Low complexity" evidence="2">
    <location>
        <begin position="1"/>
        <end position="10"/>
    </location>
</feature>
<dbReference type="PANTHER" id="PTHR16517">
    <property type="entry name" value="TUBBY-RELATED"/>
    <property type="match status" value="1"/>
</dbReference>
<organism evidence="5 6">
    <name type="scientific">Musa balbisiana</name>
    <name type="common">Banana</name>
    <dbReference type="NCBI Taxonomy" id="52838"/>
    <lineage>
        <taxon>Eukaryota</taxon>
        <taxon>Viridiplantae</taxon>
        <taxon>Streptophyta</taxon>
        <taxon>Embryophyta</taxon>
        <taxon>Tracheophyta</taxon>
        <taxon>Spermatophyta</taxon>
        <taxon>Magnoliopsida</taxon>
        <taxon>Liliopsida</taxon>
        <taxon>Zingiberales</taxon>
        <taxon>Musaceae</taxon>
        <taxon>Musa</taxon>
    </lineage>
</organism>
<dbReference type="InterPro" id="IPR025659">
    <property type="entry name" value="Tubby-like_C"/>
</dbReference>
<keyword evidence="6" id="KW-1185">Reference proteome</keyword>
<evidence type="ECO:0000313" key="5">
    <source>
        <dbReference type="EMBL" id="THU53009.1"/>
    </source>
</evidence>
<dbReference type="InterPro" id="IPR001810">
    <property type="entry name" value="F-box_dom"/>
</dbReference>
<evidence type="ECO:0000256" key="1">
    <source>
        <dbReference type="ARBA" id="ARBA00007129"/>
    </source>
</evidence>
<dbReference type="Gene3D" id="3.20.90.10">
    <property type="entry name" value="Tubby Protein, Chain A"/>
    <property type="match status" value="1"/>
</dbReference>
<name>A0A4S8IWS7_MUSBA</name>
<evidence type="ECO:0000259" key="4">
    <source>
        <dbReference type="Pfam" id="PF12937"/>
    </source>
</evidence>
<evidence type="ECO:0000259" key="3">
    <source>
        <dbReference type="Pfam" id="PF01167"/>
    </source>
</evidence>